<organism evidence="1 2">
    <name type="scientific">Coraliomargarita sinensis</name>
    <dbReference type="NCBI Taxonomy" id="2174842"/>
    <lineage>
        <taxon>Bacteria</taxon>
        <taxon>Pseudomonadati</taxon>
        <taxon>Verrucomicrobiota</taxon>
        <taxon>Opitutia</taxon>
        <taxon>Puniceicoccales</taxon>
        <taxon>Coraliomargaritaceae</taxon>
        <taxon>Coraliomargarita</taxon>
    </lineage>
</organism>
<reference evidence="1 2" key="1">
    <citation type="submission" date="2018-05" db="EMBL/GenBank/DDBJ databases">
        <title>Coraliomargarita sinensis sp. nov., isolated from a marine solar saltern.</title>
        <authorList>
            <person name="Zhou L.Y."/>
        </authorList>
    </citation>
    <scope>NUCLEOTIDE SEQUENCE [LARGE SCALE GENOMIC DNA]</scope>
    <source>
        <strain evidence="1 2">WN38</strain>
    </source>
</reference>
<comment type="caution">
    <text evidence="1">The sequence shown here is derived from an EMBL/GenBank/DDBJ whole genome shotgun (WGS) entry which is preliminary data.</text>
</comment>
<dbReference type="PANTHER" id="PTHR39540">
    <property type="match status" value="1"/>
</dbReference>
<dbReference type="InParanoid" id="A0A317ZFS2"/>
<evidence type="ECO:0000313" key="1">
    <source>
        <dbReference type="EMBL" id="PXA04454.1"/>
    </source>
</evidence>
<keyword evidence="2" id="KW-1185">Reference proteome</keyword>
<dbReference type="AlphaFoldDB" id="A0A317ZFS2"/>
<protein>
    <recommendedName>
        <fullName evidence="3">Peptidase M66 domain-containing protein</fullName>
    </recommendedName>
</protein>
<name>A0A317ZFS2_9BACT</name>
<evidence type="ECO:0008006" key="3">
    <source>
        <dbReference type="Google" id="ProtNLM"/>
    </source>
</evidence>
<accession>A0A317ZFS2</accession>
<sequence length="726" mass="78262">MSCVLKIAPFCPIPSNMLVRPLWTMKYFQLFILTATLLLGQAMAVNIDAVYFAQTHVMKPTDPYFRLVGERETLIKVHVTDPSTPASPVVNAAVHLDGATLNLSLSGPATLPASIPDGPGVVQHSLDDSFTAVIPADWVKPGMTVDLTAGAVSENVSGIAVGAPTKLKLTMFDVQYFADTDDDYPSGWAEELEVKLPIKELDLRRVPHVVFPELVIPPWRDGPAPAVRISSTADYKDQTGMNIHFESKLNAAREWNLALSAAAGRHGRVSVYYTNIYGTNSNGGKSFPLAGIGNGTEHGVMFHELGHTLGLPHWGNSSSYPYKGAMHGIDPPTINKEVHAGPTWGFDMRSMTFIPCTVQAGNVGGQPTGTYKIDPMHGGGTGYQEPAFLFNHFSDYSSAEMMEFLEANYASWNESLGQFATWDPATSDYTDPLATPDGVNYPIERDVEVISLLASVSGPTPEACMVYPPIGPYTAGLIKRFDPTVEADRLEAQEIYSPSAGCDASLRVTQGGVVRTYLLRAEWLPFISPSSAAGLKTAAINLPASDGEVTRVELLLTPDADSQGLPDEPQVLHTWALNPTPFDRWADGSFPGTLTDKNPTNDADSGGLATELEWVLMGNPTDPADDLLIEPQLDMTSDPDGKLVFQFRRNDLAHLDQMTSIRVQYGSDLAGWTDAVHQGVGPSDITITEADDAYGEGVDMVKVAIPQSLAPEGALFARLVVDISSP</sequence>
<dbReference type="SUPFAM" id="SSF55486">
    <property type="entry name" value="Metalloproteases ('zincins'), catalytic domain"/>
    <property type="match status" value="1"/>
</dbReference>
<dbReference type="InterPro" id="IPR051256">
    <property type="entry name" value="Dictomallein"/>
</dbReference>
<dbReference type="EMBL" id="QHJQ01000004">
    <property type="protein sequence ID" value="PXA04454.1"/>
    <property type="molecule type" value="Genomic_DNA"/>
</dbReference>
<dbReference type="PANTHER" id="PTHR39540:SF1">
    <property type="entry name" value="DICTOMALLEIN-1-RELATED"/>
    <property type="match status" value="1"/>
</dbReference>
<dbReference type="Proteomes" id="UP000247099">
    <property type="component" value="Unassembled WGS sequence"/>
</dbReference>
<dbReference type="Pfam" id="PF10462">
    <property type="entry name" value="Peptidase_M66"/>
    <property type="match status" value="1"/>
</dbReference>
<proteinExistence type="predicted"/>
<evidence type="ECO:0000313" key="2">
    <source>
        <dbReference type="Proteomes" id="UP000247099"/>
    </source>
</evidence>
<gene>
    <name evidence="1" type="ORF">DDZ13_07960</name>
</gene>